<dbReference type="PANTHER" id="PTHR21666:SF285">
    <property type="entry name" value="M23 FAMILY METALLOPEPTIDASE"/>
    <property type="match status" value="1"/>
</dbReference>
<gene>
    <name evidence="2" type="ORF">FL622_13025</name>
</gene>
<organism evidence="2 3">
    <name type="scientific">Trichloromonas acetexigens</name>
    <dbReference type="NCBI Taxonomy" id="38815"/>
    <lineage>
        <taxon>Bacteria</taxon>
        <taxon>Pseudomonadati</taxon>
        <taxon>Thermodesulfobacteriota</taxon>
        <taxon>Desulfuromonadia</taxon>
        <taxon>Desulfuromonadales</taxon>
        <taxon>Trichloromonadaceae</taxon>
        <taxon>Trichloromonas</taxon>
    </lineage>
</organism>
<dbReference type="Gene3D" id="2.60.40.1590">
    <property type="entry name" value="Peptidoglycan hydrolase domains"/>
    <property type="match status" value="1"/>
</dbReference>
<dbReference type="Proteomes" id="UP000317155">
    <property type="component" value="Unassembled WGS sequence"/>
</dbReference>
<dbReference type="AlphaFoldDB" id="A0A550J8D6"/>
<evidence type="ECO:0000313" key="3">
    <source>
        <dbReference type="Proteomes" id="UP000317155"/>
    </source>
</evidence>
<proteinExistence type="predicted"/>
<protein>
    <submittedName>
        <fullName evidence="2">M23 family metallopeptidase</fullName>
    </submittedName>
</protein>
<dbReference type="InterPro" id="IPR016047">
    <property type="entry name" value="M23ase_b-sheet_dom"/>
</dbReference>
<dbReference type="OrthoDB" id="9815245at2"/>
<dbReference type="SUPFAM" id="SSF51261">
    <property type="entry name" value="Duplicated hybrid motif"/>
    <property type="match status" value="1"/>
</dbReference>
<sequence>MKKLNWLLLLVGLWLGITALAWGDELRLEPEVIAPGEVALARWIASGPTVGELRFNDKLIPLEPGEEGGWALLGLDLGADPGDYPLRLRLPGGTERPVGTLKVTAKKRPEERLTLPKAYVSPQDPAVLQRIERESKLLRQIFSVRSSVPLPTAFVLPVGDPMGSPFGLRRILNGQPRSPHAGVDFRSPRGTVVGAGGAGRVVFTGDLYYCGLTAIVDHGDGLYSIYCHLESLDCAPNQTVDLGTPLGRVGSTGRSTGPHLHWGVKLRGDRVDPLALTTLLGGKKS</sequence>
<feature type="domain" description="M23ase beta-sheet core" evidence="1">
    <location>
        <begin position="179"/>
        <end position="273"/>
    </location>
</feature>
<dbReference type="EMBL" id="VJVV01000010">
    <property type="protein sequence ID" value="TRO79466.1"/>
    <property type="molecule type" value="Genomic_DNA"/>
</dbReference>
<dbReference type="GO" id="GO:0004222">
    <property type="term" value="F:metalloendopeptidase activity"/>
    <property type="evidence" value="ECO:0007669"/>
    <property type="project" value="TreeGrafter"/>
</dbReference>
<accession>A0A550J8D6</accession>
<dbReference type="PANTHER" id="PTHR21666">
    <property type="entry name" value="PEPTIDASE-RELATED"/>
    <property type="match status" value="1"/>
</dbReference>
<dbReference type="RefSeq" id="WP_092053526.1">
    <property type="nucleotide sequence ID" value="NZ_FOJJ01000002.1"/>
</dbReference>
<name>A0A550J8D6_9BACT</name>
<comment type="caution">
    <text evidence="2">The sequence shown here is derived from an EMBL/GenBank/DDBJ whole genome shotgun (WGS) entry which is preliminary data.</text>
</comment>
<dbReference type="InterPro" id="IPR050570">
    <property type="entry name" value="Cell_wall_metabolism_enzyme"/>
</dbReference>
<evidence type="ECO:0000313" key="2">
    <source>
        <dbReference type="EMBL" id="TRO79466.1"/>
    </source>
</evidence>
<dbReference type="CDD" id="cd12797">
    <property type="entry name" value="M23_peptidase"/>
    <property type="match status" value="1"/>
</dbReference>
<dbReference type="InterPro" id="IPR011055">
    <property type="entry name" value="Dup_hybrid_motif"/>
</dbReference>
<evidence type="ECO:0000259" key="1">
    <source>
        <dbReference type="Pfam" id="PF01551"/>
    </source>
</evidence>
<dbReference type="Gene3D" id="2.70.70.10">
    <property type="entry name" value="Glucose Permease (Domain IIA)"/>
    <property type="match status" value="1"/>
</dbReference>
<dbReference type="Pfam" id="PF01551">
    <property type="entry name" value="Peptidase_M23"/>
    <property type="match status" value="1"/>
</dbReference>
<keyword evidence="3" id="KW-1185">Reference proteome</keyword>
<reference evidence="2 3" key="1">
    <citation type="submission" date="2019-07" db="EMBL/GenBank/DDBJ databases">
        <title>Insights of Desulfuromonas acetexigens electromicrobiology.</title>
        <authorList>
            <person name="Katuri K."/>
            <person name="Sapireddy V."/>
            <person name="Shaw D.R."/>
            <person name="Saikaly P."/>
        </authorList>
    </citation>
    <scope>NUCLEOTIDE SEQUENCE [LARGE SCALE GENOMIC DNA]</scope>
    <source>
        <strain evidence="2 3">2873</strain>
    </source>
</reference>